<dbReference type="PANTHER" id="PTHR43667:SF2">
    <property type="entry name" value="FATTY ACID C-METHYL TRANSFERASE"/>
    <property type="match status" value="1"/>
</dbReference>
<comment type="caution">
    <text evidence="7">The sequence shown here is derived from an EMBL/GenBank/DDBJ whole genome shotgun (WGS) entry which is preliminary data.</text>
</comment>
<dbReference type="Gene3D" id="3.40.50.150">
    <property type="entry name" value="Vaccinia Virus protein VP39"/>
    <property type="match status" value="1"/>
</dbReference>
<proteinExistence type="inferred from homology"/>
<evidence type="ECO:0000313" key="7">
    <source>
        <dbReference type="EMBL" id="MBB5873085.1"/>
    </source>
</evidence>
<dbReference type="InterPro" id="IPR029063">
    <property type="entry name" value="SAM-dependent_MTases_sf"/>
</dbReference>
<keyword evidence="4" id="KW-0949">S-adenosyl-L-methionine</keyword>
<keyword evidence="8" id="KW-1185">Reference proteome</keyword>
<sequence length="419" mass="47085">MTTSPPMVDKARWPDVAAVPRSRFRASVAALLVRRVAARLPLRVQYPDGRIVGSTPDSPILRVRDEQAFHRRLGTAGLVGFGEAYQAGDWETDDLPALLAVFADNVERIVPSSLQWLRHFHGARFPAEETNTLDGAKRNIHRHYDLSNELFSLFLDDTMTYSAALFDSPLRGGEVPSFDRLADAQRRKIDRLLDQTGVTDGSRVLEIGTGWGELAIRAAQRGATVHTVTLSAEQRALAIERAERAGVADRITVELRDYREIAGERAYDAILSVEMIEAVGERYWPTYFATLDRLLAPGGRIGIQAITMPHDRMRASRKSYTWMHKYVFPGGLIPSLPAIEKILARHTGLRVADRFAFGEHYAETLRLWRERFTANASQVTRAGFDSTFGRTWKLYLAYCEAGFSTGYLNVYQLVMEPAR</sequence>
<evidence type="ECO:0000256" key="6">
    <source>
        <dbReference type="PIRSR" id="PIRSR003085-1"/>
    </source>
</evidence>
<evidence type="ECO:0000256" key="2">
    <source>
        <dbReference type="ARBA" id="ARBA00022603"/>
    </source>
</evidence>
<keyword evidence="2 7" id="KW-0489">Methyltransferase</keyword>
<dbReference type="GO" id="GO:0008610">
    <property type="term" value="P:lipid biosynthetic process"/>
    <property type="evidence" value="ECO:0007669"/>
    <property type="project" value="InterPro"/>
</dbReference>
<protein>
    <submittedName>
        <fullName evidence="7">Cyclopropane-fatty-acyl-phospholipid synthase</fullName>
        <ecNumber evidence="7">2.1.1.79</ecNumber>
    </submittedName>
</protein>
<dbReference type="InterPro" id="IPR050723">
    <property type="entry name" value="CFA/CMAS"/>
</dbReference>
<dbReference type="GO" id="GO:0008825">
    <property type="term" value="F:cyclopropane-fatty-acyl-phospholipid synthase activity"/>
    <property type="evidence" value="ECO:0007669"/>
    <property type="project" value="UniProtKB-EC"/>
</dbReference>
<keyword evidence="5" id="KW-0443">Lipid metabolism</keyword>
<dbReference type="RefSeq" id="WP_312875472.1">
    <property type="nucleotide sequence ID" value="NZ_JACHMN010000003.1"/>
</dbReference>
<organism evidence="7 8">
    <name type="scientific">Allocatelliglobosispora scoriae</name>
    <dbReference type="NCBI Taxonomy" id="643052"/>
    <lineage>
        <taxon>Bacteria</taxon>
        <taxon>Bacillati</taxon>
        <taxon>Actinomycetota</taxon>
        <taxon>Actinomycetes</taxon>
        <taxon>Micromonosporales</taxon>
        <taxon>Micromonosporaceae</taxon>
        <taxon>Allocatelliglobosispora</taxon>
    </lineage>
</organism>
<dbReference type="EMBL" id="JACHMN010000003">
    <property type="protein sequence ID" value="MBB5873085.1"/>
    <property type="molecule type" value="Genomic_DNA"/>
</dbReference>
<accession>A0A841BZH4</accession>
<dbReference type="PIRSF" id="PIRSF003085">
    <property type="entry name" value="CMAS"/>
    <property type="match status" value="1"/>
</dbReference>
<keyword evidence="3 7" id="KW-0808">Transferase</keyword>
<dbReference type="EC" id="2.1.1.79" evidence="7"/>
<dbReference type="Pfam" id="PF02353">
    <property type="entry name" value="CMAS"/>
    <property type="match status" value="1"/>
</dbReference>
<evidence type="ECO:0000256" key="1">
    <source>
        <dbReference type="ARBA" id="ARBA00010815"/>
    </source>
</evidence>
<dbReference type="CDD" id="cd02440">
    <property type="entry name" value="AdoMet_MTases"/>
    <property type="match status" value="1"/>
</dbReference>
<gene>
    <name evidence="7" type="ORF">F4553_006519</name>
</gene>
<reference evidence="7 8" key="1">
    <citation type="submission" date="2020-08" db="EMBL/GenBank/DDBJ databases">
        <title>Sequencing the genomes of 1000 actinobacteria strains.</title>
        <authorList>
            <person name="Klenk H.-P."/>
        </authorList>
    </citation>
    <scope>NUCLEOTIDE SEQUENCE [LARGE SCALE GENOMIC DNA]</scope>
    <source>
        <strain evidence="7 8">DSM 45362</strain>
    </source>
</reference>
<dbReference type="Proteomes" id="UP000587527">
    <property type="component" value="Unassembled WGS sequence"/>
</dbReference>
<evidence type="ECO:0000256" key="5">
    <source>
        <dbReference type="ARBA" id="ARBA00023098"/>
    </source>
</evidence>
<dbReference type="InterPro" id="IPR003333">
    <property type="entry name" value="CMAS"/>
</dbReference>
<evidence type="ECO:0000256" key="4">
    <source>
        <dbReference type="ARBA" id="ARBA00022691"/>
    </source>
</evidence>
<dbReference type="PANTHER" id="PTHR43667">
    <property type="entry name" value="CYCLOPROPANE-FATTY-ACYL-PHOSPHOLIPID SYNTHASE"/>
    <property type="match status" value="1"/>
</dbReference>
<comment type="similarity">
    <text evidence="1">Belongs to the CFA/CMAS family.</text>
</comment>
<feature type="active site" evidence="6">
    <location>
        <position position="399"/>
    </location>
</feature>
<evidence type="ECO:0000256" key="3">
    <source>
        <dbReference type="ARBA" id="ARBA00022679"/>
    </source>
</evidence>
<evidence type="ECO:0000313" key="8">
    <source>
        <dbReference type="Proteomes" id="UP000587527"/>
    </source>
</evidence>
<dbReference type="GO" id="GO:0032259">
    <property type="term" value="P:methylation"/>
    <property type="evidence" value="ECO:0007669"/>
    <property type="project" value="UniProtKB-KW"/>
</dbReference>
<name>A0A841BZH4_9ACTN</name>
<dbReference type="SUPFAM" id="SSF53335">
    <property type="entry name" value="S-adenosyl-L-methionine-dependent methyltransferases"/>
    <property type="match status" value="1"/>
</dbReference>
<dbReference type="AlphaFoldDB" id="A0A841BZH4"/>